<evidence type="ECO:0000259" key="5">
    <source>
        <dbReference type="SMART" id="SM00116"/>
    </source>
</evidence>
<comment type="similarity">
    <text evidence="1">Belongs to the 5'-AMP-activated protein kinase gamma subunit family.</text>
</comment>
<dbReference type="InterPro" id="IPR050511">
    <property type="entry name" value="AMPK_gamma/SDS23_families"/>
</dbReference>
<dbReference type="EMBL" id="UYRT01090847">
    <property type="protein sequence ID" value="VDN36509.1"/>
    <property type="molecule type" value="Genomic_DNA"/>
</dbReference>
<dbReference type="GO" id="GO:0016208">
    <property type="term" value="F:AMP binding"/>
    <property type="evidence" value="ECO:0007669"/>
    <property type="project" value="TreeGrafter"/>
</dbReference>
<evidence type="ECO:0000313" key="6">
    <source>
        <dbReference type="EMBL" id="VDN36509.1"/>
    </source>
</evidence>
<evidence type="ECO:0000256" key="4">
    <source>
        <dbReference type="ARBA" id="ARBA00025878"/>
    </source>
</evidence>
<gene>
    <name evidence="6" type="ORF">GPUH_LOCUS20659</name>
</gene>
<dbReference type="Gene3D" id="3.10.580.10">
    <property type="entry name" value="CBS-domain"/>
    <property type="match status" value="1"/>
</dbReference>
<dbReference type="InterPro" id="IPR000644">
    <property type="entry name" value="CBS_dom"/>
</dbReference>
<dbReference type="SMART" id="SM00116">
    <property type="entry name" value="CBS"/>
    <property type="match status" value="3"/>
</dbReference>
<dbReference type="AlphaFoldDB" id="A0A183EI69"/>
<comment type="subunit">
    <text evidence="4">AMPK is a heterotrimer of an alpha catalytic subunit (PRKAA1 or PRKAA2), a beta (PRKAB1 or PRKAB2) and a gamma non-catalytic subunits (PRKAG1, PRKAG2 or PRKAG3). Interacts with FNIP1 and FNIP2.</text>
</comment>
<evidence type="ECO:0000256" key="3">
    <source>
        <dbReference type="ARBA" id="ARBA00023122"/>
    </source>
</evidence>
<proteinExistence type="inferred from homology"/>
<feature type="domain" description="CBS" evidence="5">
    <location>
        <begin position="89"/>
        <end position="139"/>
    </location>
</feature>
<keyword evidence="2" id="KW-0677">Repeat</keyword>
<dbReference type="Proteomes" id="UP000271098">
    <property type="component" value="Unassembled WGS sequence"/>
</dbReference>
<evidence type="ECO:0000256" key="1">
    <source>
        <dbReference type="ARBA" id="ARBA00006750"/>
    </source>
</evidence>
<dbReference type="GO" id="GO:0031588">
    <property type="term" value="C:nucleotide-activated protein kinase complex"/>
    <property type="evidence" value="ECO:0007669"/>
    <property type="project" value="TreeGrafter"/>
</dbReference>
<dbReference type="Pfam" id="PF00571">
    <property type="entry name" value="CBS"/>
    <property type="match status" value="2"/>
</dbReference>
<evidence type="ECO:0000256" key="2">
    <source>
        <dbReference type="ARBA" id="ARBA00022737"/>
    </source>
</evidence>
<dbReference type="WBParaSite" id="GPUH_0002068501-mRNA-1">
    <property type="protein sequence ID" value="GPUH_0002068501-mRNA-1"/>
    <property type="gene ID" value="GPUH_0002068501"/>
</dbReference>
<dbReference type="InterPro" id="IPR046342">
    <property type="entry name" value="CBS_dom_sf"/>
</dbReference>
<keyword evidence="7" id="KW-1185">Reference proteome</keyword>
<keyword evidence="3" id="KW-0129">CBS domain</keyword>
<sequence>MQSLLCYDLAPNHGSALLIDGDLSMRKSLLALHQTGHGAALVISSSARSPIGMITVTDCLRAVVVASSIDPAIGDRSIRDFIKVYGKKKLIAATINMSVWDAARLVCLNHVHRIPVFQTDDNGKLTDILYTLSLRRIFHETIIKLISIDAYCGEAIDKFVTGKMSCIAVIDDRNTMLGKISKNDIMRELVEHSNNYLEIVNIPVKVHNSFVAGIHWSGRLLATTVEGLHFCY</sequence>
<dbReference type="OrthoDB" id="449052at2759"/>
<dbReference type="SUPFAM" id="SSF54631">
    <property type="entry name" value="CBS-domain pair"/>
    <property type="match status" value="2"/>
</dbReference>
<protein>
    <submittedName>
        <fullName evidence="8">CBS domain-containing protein</fullName>
    </submittedName>
</protein>
<dbReference type="GO" id="GO:0005737">
    <property type="term" value="C:cytoplasm"/>
    <property type="evidence" value="ECO:0007669"/>
    <property type="project" value="TreeGrafter"/>
</dbReference>
<organism evidence="8">
    <name type="scientific">Gongylonema pulchrum</name>
    <dbReference type="NCBI Taxonomy" id="637853"/>
    <lineage>
        <taxon>Eukaryota</taxon>
        <taxon>Metazoa</taxon>
        <taxon>Ecdysozoa</taxon>
        <taxon>Nematoda</taxon>
        <taxon>Chromadorea</taxon>
        <taxon>Rhabditida</taxon>
        <taxon>Spirurina</taxon>
        <taxon>Spiruromorpha</taxon>
        <taxon>Spiruroidea</taxon>
        <taxon>Gongylonematidae</taxon>
        <taxon>Gongylonema</taxon>
    </lineage>
</organism>
<dbReference type="GO" id="GO:0019901">
    <property type="term" value="F:protein kinase binding"/>
    <property type="evidence" value="ECO:0007669"/>
    <property type="project" value="TreeGrafter"/>
</dbReference>
<dbReference type="GO" id="GO:0019887">
    <property type="term" value="F:protein kinase regulator activity"/>
    <property type="evidence" value="ECO:0007669"/>
    <property type="project" value="TreeGrafter"/>
</dbReference>
<dbReference type="PANTHER" id="PTHR13780:SF32">
    <property type="entry name" value="CBS DOMAIN-CONTAINING PROTEIN"/>
    <property type="match status" value="1"/>
</dbReference>
<dbReference type="GO" id="GO:0005634">
    <property type="term" value="C:nucleus"/>
    <property type="evidence" value="ECO:0007669"/>
    <property type="project" value="TreeGrafter"/>
</dbReference>
<dbReference type="PANTHER" id="PTHR13780">
    <property type="entry name" value="AMP-ACTIVATED PROTEIN KINASE, GAMMA REGULATORY SUBUNIT"/>
    <property type="match status" value="1"/>
</dbReference>
<reference evidence="8" key="1">
    <citation type="submission" date="2016-06" db="UniProtKB">
        <authorList>
            <consortium name="WormBaseParasite"/>
        </authorList>
    </citation>
    <scope>IDENTIFICATION</scope>
</reference>
<accession>A0A183EI69</accession>
<feature type="domain" description="CBS" evidence="5">
    <location>
        <begin position="142"/>
        <end position="190"/>
    </location>
</feature>
<evidence type="ECO:0000313" key="7">
    <source>
        <dbReference type="Proteomes" id="UP000271098"/>
    </source>
</evidence>
<reference evidence="6 7" key="2">
    <citation type="submission" date="2018-11" db="EMBL/GenBank/DDBJ databases">
        <authorList>
            <consortium name="Pathogen Informatics"/>
        </authorList>
    </citation>
    <scope>NUCLEOTIDE SEQUENCE [LARGE SCALE GENOMIC DNA]</scope>
</reference>
<feature type="domain" description="CBS" evidence="5">
    <location>
        <begin position="15"/>
        <end position="64"/>
    </location>
</feature>
<evidence type="ECO:0000313" key="8">
    <source>
        <dbReference type="WBParaSite" id="GPUH_0002068501-mRNA-1"/>
    </source>
</evidence>
<name>A0A183EI69_9BILA</name>